<proteinExistence type="predicted"/>
<feature type="compositionally biased region" description="Basic residues" evidence="1">
    <location>
        <begin position="931"/>
        <end position="942"/>
    </location>
</feature>
<comment type="caution">
    <text evidence="2">The sequence shown here is derived from an EMBL/GenBank/DDBJ whole genome shotgun (WGS) entry which is preliminary data.</text>
</comment>
<keyword evidence="3" id="KW-1185">Reference proteome</keyword>
<gene>
    <name evidence="2" type="ORF">B0H15DRAFT_804527</name>
</gene>
<feature type="region of interest" description="Disordered" evidence="1">
    <location>
        <begin position="390"/>
        <end position="409"/>
    </location>
</feature>
<accession>A0AAD6XLY1</accession>
<dbReference type="EMBL" id="JARJCN010000061">
    <property type="protein sequence ID" value="KAJ7079268.1"/>
    <property type="molecule type" value="Genomic_DNA"/>
</dbReference>
<evidence type="ECO:0000256" key="1">
    <source>
        <dbReference type="SAM" id="MobiDB-lite"/>
    </source>
</evidence>
<dbReference type="Proteomes" id="UP001222325">
    <property type="component" value="Unassembled WGS sequence"/>
</dbReference>
<feature type="region of interest" description="Disordered" evidence="1">
    <location>
        <begin position="998"/>
        <end position="1027"/>
    </location>
</feature>
<feature type="region of interest" description="Disordered" evidence="1">
    <location>
        <begin position="971"/>
        <end position="990"/>
    </location>
</feature>
<feature type="region of interest" description="Disordered" evidence="1">
    <location>
        <begin position="353"/>
        <end position="377"/>
    </location>
</feature>
<protein>
    <submittedName>
        <fullName evidence="2">Uncharacterized protein</fullName>
    </submittedName>
</protein>
<dbReference type="AlphaFoldDB" id="A0AAD6XLY1"/>
<feature type="region of interest" description="Disordered" evidence="1">
    <location>
        <begin position="916"/>
        <end position="942"/>
    </location>
</feature>
<name>A0AAD6XLY1_9AGAR</name>
<feature type="compositionally biased region" description="Basic and acidic residues" evidence="1">
    <location>
        <begin position="998"/>
        <end position="1011"/>
    </location>
</feature>
<evidence type="ECO:0000313" key="2">
    <source>
        <dbReference type="EMBL" id="KAJ7079268.1"/>
    </source>
</evidence>
<reference evidence="2" key="1">
    <citation type="submission" date="2023-03" db="EMBL/GenBank/DDBJ databases">
        <title>Massive genome expansion in bonnet fungi (Mycena s.s.) driven by repeated elements and novel gene families across ecological guilds.</title>
        <authorList>
            <consortium name="Lawrence Berkeley National Laboratory"/>
            <person name="Harder C.B."/>
            <person name="Miyauchi S."/>
            <person name="Viragh M."/>
            <person name="Kuo A."/>
            <person name="Thoen E."/>
            <person name="Andreopoulos B."/>
            <person name="Lu D."/>
            <person name="Skrede I."/>
            <person name="Drula E."/>
            <person name="Henrissat B."/>
            <person name="Morin E."/>
            <person name="Kohler A."/>
            <person name="Barry K."/>
            <person name="LaButti K."/>
            <person name="Morin E."/>
            <person name="Salamov A."/>
            <person name="Lipzen A."/>
            <person name="Mereny Z."/>
            <person name="Hegedus B."/>
            <person name="Baldrian P."/>
            <person name="Stursova M."/>
            <person name="Weitz H."/>
            <person name="Taylor A."/>
            <person name="Grigoriev I.V."/>
            <person name="Nagy L.G."/>
            <person name="Martin F."/>
            <person name="Kauserud H."/>
        </authorList>
    </citation>
    <scope>NUCLEOTIDE SEQUENCE</scope>
    <source>
        <strain evidence="2">CBHHK173m</strain>
    </source>
</reference>
<evidence type="ECO:0000313" key="3">
    <source>
        <dbReference type="Proteomes" id="UP001222325"/>
    </source>
</evidence>
<sequence>MADLSLLTNTLTAILQQIRQTAAPTASAPIASAPSPVPVLPTPAITSYTSARAQALPSSSLGHPASSTASSSAFPHQPMLGIAGLGINIGGHSNTARLSNRSAGTSTSQLTAPQISQANSGRHHAILSHFPPSQVLPVRGRRRGPAVHPPALNRGPPPTLLDTVSFIDGTTGTRMMRIKLEVNPPSLAFLAEHHLSYDFVLPENTPVVDLLRIGSRAMQDGPGSYQFGIENGTRASRHQPHETLPLQILALINKGNARNNGVSYLTSHYPVALSMTIANLTDPVPAMRSKFGHPSLCVERDHLDGAQLIIRAVIRRAGVRFTSTVGDPMPRTRTHTCLSTRYAHLIDEVTEGDFHSEDGDSTESATSGGESLSDIGEEDDVDMPEALLASSSVSAPGRHPDVPAPSRPEYGIPARVFATPFVPRPAGPYKAVFDAANQLKAVYALASGGAAVPSLDVGGTDFDAMVDAYIKHFQSAADAGDYTTILSPRRCFKKLHPDGTALSTGVGLERELLYGIFLRFSQEPEKYFSPREQGRCTISMTISMAHRFLVPAARLRELKLLGAVIMLMLLHGMTPEPLSPALFQYFLHGCNLNALTPEFLSEWYPALRVLLSSWVEMGPTGELGPYQAHFSKSSSRSSTSDKLLTQHKKVASLQTRDQAQHDALGAEMLYTAIFGPQPPSHPEYKALFSGMEMFCRSGFTMLELFRSFPGGTERLLSQKWASHIHDFASIEPNLAISCPSATEVARLTGPLLLSVDPTEILRGFLQRTGIPCPGIFAITRETIHPMVLLDDVDSPAFRPRIFAWACTGSPDSELSKDIHVIFSTPSCLDYRGDPVQREINMANGTIAFASCFRTARIPLSYLVDLHRASYPSLDALGQPIEPLTLQDAIDSWLFMQIVGAIGDISSVKGIRDKFPTAIDTPRRARPSPSPAHHHHRRRRPHVLRCTSAAASRPIHTHGAERTVACRARAHELKHGGHRRPPARAPSARRAVHTAVPARGREGCESGRRQHEAVQPANPRTRTCHRRSSPTQSYLRYPCSRRHGARNHRECGQEVFLLEFPQISRYVLCFLRRELPALYHDQDVVEGKGCAPRGRGLSEAVEMKECGRRSPTAVDNAAGAPSVVVVLWWWR</sequence>
<organism evidence="2 3">
    <name type="scientific">Mycena belliarum</name>
    <dbReference type="NCBI Taxonomy" id="1033014"/>
    <lineage>
        <taxon>Eukaryota</taxon>
        <taxon>Fungi</taxon>
        <taxon>Dikarya</taxon>
        <taxon>Basidiomycota</taxon>
        <taxon>Agaricomycotina</taxon>
        <taxon>Agaricomycetes</taxon>
        <taxon>Agaricomycetidae</taxon>
        <taxon>Agaricales</taxon>
        <taxon>Marasmiineae</taxon>
        <taxon>Mycenaceae</taxon>
        <taxon>Mycena</taxon>
    </lineage>
</organism>